<dbReference type="OrthoDB" id="9808397at2"/>
<dbReference type="Gene3D" id="3.40.50.300">
    <property type="entry name" value="P-loop containing nucleotide triphosphate hydrolases"/>
    <property type="match status" value="1"/>
</dbReference>
<dbReference type="Proteomes" id="UP000034883">
    <property type="component" value="Chromosome"/>
</dbReference>
<reference evidence="5 6" key="1">
    <citation type="submission" date="2015-03" db="EMBL/GenBank/DDBJ databases">
        <title>Genome assembly of Sandaracinus amylolyticus DSM 53668.</title>
        <authorList>
            <person name="Sharma G."/>
            <person name="Subramanian S."/>
        </authorList>
    </citation>
    <scope>NUCLEOTIDE SEQUENCE [LARGE SCALE GENOMIC DNA]</scope>
    <source>
        <strain evidence="5 6">DSM 53668</strain>
    </source>
</reference>
<evidence type="ECO:0000256" key="3">
    <source>
        <dbReference type="ARBA" id="ARBA00061607"/>
    </source>
</evidence>
<evidence type="ECO:0000259" key="4">
    <source>
        <dbReference type="SMART" id="SM00382"/>
    </source>
</evidence>
<dbReference type="KEGG" id="samy:DB32_005522"/>
<accession>A0A0F6W638</accession>
<dbReference type="FunFam" id="3.40.50.300:FF:000640">
    <property type="entry name" value="MoxR family ATPase"/>
    <property type="match status" value="1"/>
</dbReference>
<dbReference type="PIRSF" id="PIRSF002849">
    <property type="entry name" value="AAA_ATPase_chaperone_MoxR_prd"/>
    <property type="match status" value="1"/>
</dbReference>
<evidence type="ECO:0000256" key="1">
    <source>
        <dbReference type="ARBA" id="ARBA00022741"/>
    </source>
</evidence>
<organism evidence="5 6">
    <name type="scientific">Sandaracinus amylolyticus</name>
    <dbReference type="NCBI Taxonomy" id="927083"/>
    <lineage>
        <taxon>Bacteria</taxon>
        <taxon>Pseudomonadati</taxon>
        <taxon>Myxococcota</taxon>
        <taxon>Polyangia</taxon>
        <taxon>Polyangiales</taxon>
        <taxon>Sandaracinaceae</taxon>
        <taxon>Sandaracinus</taxon>
    </lineage>
</organism>
<dbReference type="SMART" id="SM00382">
    <property type="entry name" value="AAA"/>
    <property type="match status" value="1"/>
</dbReference>
<dbReference type="InterPro" id="IPR041628">
    <property type="entry name" value="ChlI/MoxR_AAA_lid"/>
</dbReference>
<dbReference type="InterPro" id="IPR011703">
    <property type="entry name" value="ATPase_AAA-3"/>
</dbReference>
<keyword evidence="6" id="KW-1185">Reference proteome</keyword>
<keyword evidence="1" id="KW-0547">Nucleotide-binding</keyword>
<protein>
    <submittedName>
        <fullName evidence="5">MoxR-like ATPase</fullName>
    </submittedName>
</protein>
<dbReference type="EMBL" id="CP011125">
    <property type="protein sequence ID" value="AKF08373.1"/>
    <property type="molecule type" value="Genomic_DNA"/>
</dbReference>
<dbReference type="STRING" id="927083.DB32_005522"/>
<name>A0A0F6W638_9BACT</name>
<dbReference type="InterPro" id="IPR050764">
    <property type="entry name" value="CbbQ/NirQ/NorQ/GpvN"/>
</dbReference>
<dbReference type="GO" id="GO:0016887">
    <property type="term" value="F:ATP hydrolysis activity"/>
    <property type="evidence" value="ECO:0007669"/>
    <property type="project" value="InterPro"/>
</dbReference>
<dbReference type="PANTHER" id="PTHR42759">
    <property type="entry name" value="MOXR FAMILY PROTEIN"/>
    <property type="match status" value="1"/>
</dbReference>
<dbReference type="CDD" id="cd00009">
    <property type="entry name" value="AAA"/>
    <property type="match status" value="1"/>
</dbReference>
<keyword evidence="2" id="KW-0067">ATP-binding</keyword>
<dbReference type="InterPro" id="IPR027417">
    <property type="entry name" value="P-loop_NTPase"/>
</dbReference>
<dbReference type="InterPro" id="IPR003593">
    <property type="entry name" value="AAA+_ATPase"/>
</dbReference>
<dbReference type="PANTHER" id="PTHR42759:SF5">
    <property type="entry name" value="METHANOL DEHYDROGENASE REGULATOR"/>
    <property type="match status" value="1"/>
</dbReference>
<evidence type="ECO:0000256" key="2">
    <source>
        <dbReference type="ARBA" id="ARBA00022840"/>
    </source>
</evidence>
<dbReference type="AlphaFoldDB" id="A0A0F6W638"/>
<dbReference type="RefSeq" id="WP_053235525.1">
    <property type="nucleotide sequence ID" value="NZ_CP011125.1"/>
</dbReference>
<evidence type="ECO:0000313" key="5">
    <source>
        <dbReference type="EMBL" id="AKF08373.1"/>
    </source>
</evidence>
<evidence type="ECO:0000313" key="6">
    <source>
        <dbReference type="Proteomes" id="UP000034883"/>
    </source>
</evidence>
<feature type="domain" description="AAA+ ATPase" evidence="4">
    <location>
        <begin position="44"/>
        <end position="185"/>
    </location>
</feature>
<sequence length="319" mass="34931">MSAPIEPRTLAHVAERAHAVVDEVQRVYVGPRTVPELLLITLLAKGHALLEGVPGVAKTTLCKAFASTLGAGFRRIQFTPDLLPADITGTYVFSPREGTFQLREGPIFTNVLLGDEINRAPAKTQSALLEAMQEHQATIEGDTRPLPTPFIVLATQNPVEQAGTYPLPEAQIDRFLVRLLIGYPSARDERGILRRFLEGSPQPQQVLAPEQILAMQQMVGQVHVEEEILDYVVRLSTATRQQARVFLGASPRASLALVQAARARALIQGRPFVIPDDIKALAVPVLAHRLVLTPEAEMEGTQREALIQKALEQTPHRSA</sequence>
<dbReference type="Pfam" id="PF07726">
    <property type="entry name" value="AAA_3"/>
    <property type="match status" value="1"/>
</dbReference>
<comment type="similarity">
    <text evidence="3">Belongs to the MoxR family.</text>
</comment>
<dbReference type="GO" id="GO:0005524">
    <property type="term" value="F:ATP binding"/>
    <property type="evidence" value="ECO:0007669"/>
    <property type="project" value="UniProtKB-KW"/>
</dbReference>
<dbReference type="Gene3D" id="1.10.8.80">
    <property type="entry name" value="Magnesium chelatase subunit I, C-Terminal domain"/>
    <property type="match status" value="1"/>
</dbReference>
<proteinExistence type="inferred from homology"/>
<dbReference type="SUPFAM" id="SSF52540">
    <property type="entry name" value="P-loop containing nucleoside triphosphate hydrolases"/>
    <property type="match status" value="1"/>
</dbReference>
<gene>
    <name evidence="5" type="ORF">DB32_005522</name>
</gene>
<dbReference type="Pfam" id="PF17863">
    <property type="entry name" value="AAA_lid_2"/>
    <property type="match status" value="1"/>
</dbReference>